<dbReference type="OrthoDB" id="2985813at2759"/>
<sequence length="331" mass="36303">MAKYIFEQGCGAMLKQLNWVARVMASRIDSLLLLTTYLQAKTLREMLATSLVGLRGCWIAALRYLFPLPSPTTRLDEDDNEKDRRNNAFLNAYRLTSLPKNHHGSLFFIVLLVQGLFLHLPAVVALPDPDSSSFSNSCSSSPSPTPTPTPTPTIHTITFYMPSPFSETIFGMLYAKTSIGTVSPTATDRCAGADYTMYVKERVVNVPSATTLPPDFEGSPSVTINPCTSTVTAHIGTLISNGDSWHFETSDNSPIDFYEDCELADPNAVIRLSSSSSSSDKIGLSCDIRGLALFDIPFWICRQALIKINSTLEHLFGLARQRGASENDMSL</sequence>
<reference evidence="2 3" key="1">
    <citation type="journal article" date="2019" name="Nat. Ecol. Evol.">
        <title>Megaphylogeny resolves global patterns of mushroom evolution.</title>
        <authorList>
            <person name="Varga T."/>
            <person name="Krizsan K."/>
            <person name="Foldi C."/>
            <person name="Dima B."/>
            <person name="Sanchez-Garcia M."/>
            <person name="Sanchez-Ramirez S."/>
            <person name="Szollosi G.J."/>
            <person name="Szarkandi J.G."/>
            <person name="Papp V."/>
            <person name="Albert L."/>
            <person name="Andreopoulos W."/>
            <person name="Angelini C."/>
            <person name="Antonin V."/>
            <person name="Barry K.W."/>
            <person name="Bougher N.L."/>
            <person name="Buchanan P."/>
            <person name="Buyck B."/>
            <person name="Bense V."/>
            <person name="Catcheside P."/>
            <person name="Chovatia M."/>
            <person name="Cooper J."/>
            <person name="Damon W."/>
            <person name="Desjardin D."/>
            <person name="Finy P."/>
            <person name="Geml J."/>
            <person name="Haridas S."/>
            <person name="Hughes K."/>
            <person name="Justo A."/>
            <person name="Karasinski D."/>
            <person name="Kautmanova I."/>
            <person name="Kiss B."/>
            <person name="Kocsube S."/>
            <person name="Kotiranta H."/>
            <person name="LaButti K.M."/>
            <person name="Lechner B.E."/>
            <person name="Liimatainen K."/>
            <person name="Lipzen A."/>
            <person name="Lukacs Z."/>
            <person name="Mihaltcheva S."/>
            <person name="Morgado L.N."/>
            <person name="Niskanen T."/>
            <person name="Noordeloos M.E."/>
            <person name="Ohm R.A."/>
            <person name="Ortiz-Santana B."/>
            <person name="Ovrebo C."/>
            <person name="Racz N."/>
            <person name="Riley R."/>
            <person name="Savchenko A."/>
            <person name="Shiryaev A."/>
            <person name="Soop K."/>
            <person name="Spirin V."/>
            <person name="Szebenyi C."/>
            <person name="Tomsovsky M."/>
            <person name="Tulloss R.E."/>
            <person name="Uehling J."/>
            <person name="Grigoriev I.V."/>
            <person name="Vagvolgyi C."/>
            <person name="Papp T."/>
            <person name="Martin F.M."/>
            <person name="Miettinen O."/>
            <person name="Hibbett D.S."/>
            <person name="Nagy L.G."/>
        </authorList>
    </citation>
    <scope>NUCLEOTIDE SEQUENCE [LARGE SCALE GENOMIC DNA]</scope>
    <source>
        <strain evidence="2 3">CBS 962.96</strain>
    </source>
</reference>
<name>A0A4S8LU95_DENBC</name>
<keyword evidence="1" id="KW-0812">Transmembrane</keyword>
<dbReference type="Proteomes" id="UP000297245">
    <property type="component" value="Unassembled WGS sequence"/>
</dbReference>
<dbReference type="AlphaFoldDB" id="A0A4S8LU95"/>
<feature type="transmembrane region" description="Helical" evidence="1">
    <location>
        <begin position="106"/>
        <end position="126"/>
    </location>
</feature>
<proteinExistence type="predicted"/>
<organism evidence="2 3">
    <name type="scientific">Dendrothele bispora (strain CBS 962.96)</name>
    <dbReference type="NCBI Taxonomy" id="1314807"/>
    <lineage>
        <taxon>Eukaryota</taxon>
        <taxon>Fungi</taxon>
        <taxon>Dikarya</taxon>
        <taxon>Basidiomycota</taxon>
        <taxon>Agaricomycotina</taxon>
        <taxon>Agaricomycetes</taxon>
        <taxon>Agaricomycetidae</taxon>
        <taxon>Agaricales</taxon>
        <taxon>Agaricales incertae sedis</taxon>
        <taxon>Dendrothele</taxon>
    </lineage>
</organism>
<evidence type="ECO:0000313" key="3">
    <source>
        <dbReference type="Proteomes" id="UP000297245"/>
    </source>
</evidence>
<accession>A0A4S8LU95</accession>
<evidence type="ECO:0000256" key="1">
    <source>
        <dbReference type="SAM" id="Phobius"/>
    </source>
</evidence>
<gene>
    <name evidence="2" type="ORF">K435DRAFT_800111</name>
</gene>
<dbReference type="EMBL" id="ML179263">
    <property type="protein sequence ID" value="THU92940.1"/>
    <property type="molecule type" value="Genomic_DNA"/>
</dbReference>
<keyword evidence="3" id="KW-1185">Reference proteome</keyword>
<protein>
    <submittedName>
        <fullName evidence="2">Uncharacterized protein</fullName>
    </submittedName>
</protein>
<evidence type="ECO:0000313" key="2">
    <source>
        <dbReference type="EMBL" id="THU92940.1"/>
    </source>
</evidence>
<keyword evidence="1" id="KW-1133">Transmembrane helix</keyword>
<keyword evidence="1" id="KW-0472">Membrane</keyword>